<comment type="caution">
    <text evidence="1">The sequence shown here is derived from an EMBL/GenBank/DDBJ whole genome shotgun (WGS) entry which is preliminary data.</text>
</comment>
<keyword evidence="2" id="KW-1185">Reference proteome</keyword>
<sequence length="465" mass="52348">MIARNLFRVPAVLRRCVSSKATAPVCPAPVIEPETKITTLANGVQVATEQTDSPLCAISMFVEAGPRFEVACNNGITHFIEHMAYKGFISMRRSDLEDCVLTSPMRVTAETTQELQRFTVLCPPDYALDGTAILCKIMMELDLNEREVESERCNIALELADADRDPKAVVFENLIKTAFQGTSLGQPVIGPTRNLERFDADFVRTYMSSHYQPWRVVFATSGPISHEDMIHNVCKNLGNMQNTLTCTPDKIDCRYTGSEILYRDDTEPFAHVCLAVEAPGFTCGEYMTMLLLKNAVGSWSKTQAIGGAWPELAMRCVDTDLCHSFESFYIAYRDTGLWGIYFVANGMQIEDMVYNIQNVWMHLCTTIGPSDIERARNVTKFELAMRRNGSLNSSLDIGKEVMYKSSRPTMVEYDRALNRIVLGKEWAGTADYHLYDRCPVVSCFGPTEGMPEYTRTRAGMYWLRL</sequence>
<protein>
    <submittedName>
        <fullName evidence="1">Uncharacterized protein</fullName>
    </submittedName>
</protein>
<evidence type="ECO:0000313" key="1">
    <source>
        <dbReference type="EMBL" id="KAI8431258.1"/>
    </source>
</evidence>
<evidence type="ECO:0000313" key="2">
    <source>
        <dbReference type="Proteomes" id="UP001064048"/>
    </source>
</evidence>
<gene>
    <name evidence="1" type="ORF">MSG28_001287</name>
</gene>
<name>A0ACC0K4X0_CHOFU</name>
<organism evidence="1 2">
    <name type="scientific">Choristoneura fumiferana</name>
    <name type="common">Spruce budworm moth</name>
    <name type="synonym">Archips fumiferana</name>
    <dbReference type="NCBI Taxonomy" id="7141"/>
    <lineage>
        <taxon>Eukaryota</taxon>
        <taxon>Metazoa</taxon>
        <taxon>Ecdysozoa</taxon>
        <taxon>Arthropoda</taxon>
        <taxon>Hexapoda</taxon>
        <taxon>Insecta</taxon>
        <taxon>Pterygota</taxon>
        <taxon>Neoptera</taxon>
        <taxon>Endopterygota</taxon>
        <taxon>Lepidoptera</taxon>
        <taxon>Glossata</taxon>
        <taxon>Ditrysia</taxon>
        <taxon>Tortricoidea</taxon>
        <taxon>Tortricidae</taxon>
        <taxon>Tortricinae</taxon>
        <taxon>Choristoneura</taxon>
    </lineage>
</organism>
<dbReference type="Proteomes" id="UP001064048">
    <property type="component" value="Chromosome Z"/>
</dbReference>
<reference evidence="1 2" key="1">
    <citation type="journal article" date="2022" name="Genome Biol. Evol.">
        <title>The Spruce Budworm Genome: Reconstructing the Evolutionary History of Antifreeze Proteins.</title>
        <authorList>
            <person name="Beliveau C."/>
            <person name="Gagne P."/>
            <person name="Picq S."/>
            <person name="Vernygora O."/>
            <person name="Keeling C.I."/>
            <person name="Pinkney K."/>
            <person name="Doucet D."/>
            <person name="Wen F."/>
            <person name="Johnston J.S."/>
            <person name="Maaroufi H."/>
            <person name="Boyle B."/>
            <person name="Laroche J."/>
            <person name="Dewar K."/>
            <person name="Juretic N."/>
            <person name="Blackburn G."/>
            <person name="Nisole A."/>
            <person name="Brunet B."/>
            <person name="Brandao M."/>
            <person name="Lumley L."/>
            <person name="Duan J."/>
            <person name="Quan G."/>
            <person name="Lucarotti C.J."/>
            <person name="Roe A.D."/>
            <person name="Sperling F.A.H."/>
            <person name="Levesque R.C."/>
            <person name="Cusson M."/>
        </authorList>
    </citation>
    <scope>NUCLEOTIDE SEQUENCE [LARGE SCALE GENOMIC DNA]</scope>
    <source>
        <strain evidence="1">Glfc:IPQL:Cfum</strain>
    </source>
</reference>
<dbReference type="EMBL" id="CM046131">
    <property type="protein sequence ID" value="KAI8431258.1"/>
    <property type="molecule type" value="Genomic_DNA"/>
</dbReference>
<proteinExistence type="predicted"/>
<accession>A0ACC0K4X0</accession>